<dbReference type="SMART" id="SM00256">
    <property type="entry name" value="FBOX"/>
    <property type="match status" value="1"/>
</dbReference>
<dbReference type="NCBIfam" id="TIGR01640">
    <property type="entry name" value="F_box_assoc_1"/>
    <property type="match status" value="1"/>
</dbReference>
<dbReference type="Proteomes" id="UP000325081">
    <property type="component" value="Unassembled WGS sequence"/>
</dbReference>
<dbReference type="InterPro" id="IPR006527">
    <property type="entry name" value="F-box-assoc_dom_typ1"/>
</dbReference>
<dbReference type="Gene3D" id="1.20.1280.50">
    <property type="match status" value="1"/>
</dbReference>
<evidence type="ECO:0000313" key="3">
    <source>
        <dbReference type="Proteomes" id="UP000325081"/>
    </source>
</evidence>
<dbReference type="OrthoDB" id="591557at2759"/>
<feature type="domain" description="F-box" evidence="1">
    <location>
        <begin position="8"/>
        <end position="48"/>
    </location>
</feature>
<keyword evidence="3" id="KW-1185">Reference proteome</keyword>
<accession>A0A5A7R6V5</accession>
<name>A0A5A7R6V5_STRAF</name>
<reference evidence="3" key="1">
    <citation type="journal article" date="2019" name="Curr. Biol.">
        <title>Genome Sequence of Striga asiatica Provides Insight into the Evolution of Plant Parasitism.</title>
        <authorList>
            <person name="Yoshida S."/>
            <person name="Kim S."/>
            <person name="Wafula E.K."/>
            <person name="Tanskanen J."/>
            <person name="Kim Y.M."/>
            <person name="Honaas L."/>
            <person name="Yang Z."/>
            <person name="Spallek T."/>
            <person name="Conn C.E."/>
            <person name="Ichihashi Y."/>
            <person name="Cheong K."/>
            <person name="Cui S."/>
            <person name="Der J.P."/>
            <person name="Gundlach H."/>
            <person name="Jiao Y."/>
            <person name="Hori C."/>
            <person name="Ishida J.K."/>
            <person name="Kasahara H."/>
            <person name="Kiba T."/>
            <person name="Kim M.S."/>
            <person name="Koo N."/>
            <person name="Laohavisit A."/>
            <person name="Lee Y.H."/>
            <person name="Lumba S."/>
            <person name="McCourt P."/>
            <person name="Mortimer J.C."/>
            <person name="Mutuku J.M."/>
            <person name="Nomura T."/>
            <person name="Sasaki-Sekimoto Y."/>
            <person name="Seto Y."/>
            <person name="Wang Y."/>
            <person name="Wakatake T."/>
            <person name="Sakakibara H."/>
            <person name="Demura T."/>
            <person name="Yamaguchi S."/>
            <person name="Yoneyama K."/>
            <person name="Manabe R.I."/>
            <person name="Nelson D.C."/>
            <person name="Schulman A.H."/>
            <person name="Timko M.P."/>
            <person name="dePamphilis C.W."/>
            <person name="Choi D."/>
            <person name="Shirasu K."/>
        </authorList>
    </citation>
    <scope>NUCLEOTIDE SEQUENCE [LARGE SCALE GENOMIC DNA]</scope>
    <source>
        <strain evidence="3">cv. UVA1</strain>
    </source>
</reference>
<dbReference type="InterPro" id="IPR017451">
    <property type="entry name" value="F-box-assoc_interact_dom"/>
</dbReference>
<evidence type="ECO:0000313" key="2">
    <source>
        <dbReference type="EMBL" id="GER52001.1"/>
    </source>
</evidence>
<gene>
    <name evidence="2" type="ORF">STAS_29435</name>
</gene>
<dbReference type="SUPFAM" id="SSF81383">
    <property type="entry name" value="F-box domain"/>
    <property type="match status" value="1"/>
</dbReference>
<proteinExistence type="predicted"/>
<dbReference type="PANTHER" id="PTHR31672">
    <property type="entry name" value="BNACNNG10540D PROTEIN"/>
    <property type="match status" value="1"/>
</dbReference>
<dbReference type="AlphaFoldDB" id="A0A5A7R6V5"/>
<dbReference type="InterPro" id="IPR001810">
    <property type="entry name" value="F-box_dom"/>
</dbReference>
<dbReference type="EMBL" id="BKCP01010070">
    <property type="protein sequence ID" value="GER52001.1"/>
    <property type="molecule type" value="Genomic_DNA"/>
</dbReference>
<organism evidence="2 3">
    <name type="scientific">Striga asiatica</name>
    <name type="common">Asiatic witchweed</name>
    <name type="synonym">Buchnera asiatica</name>
    <dbReference type="NCBI Taxonomy" id="4170"/>
    <lineage>
        <taxon>Eukaryota</taxon>
        <taxon>Viridiplantae</taxon>
        <taxon>Streptophyta</taxon>
        <taxon>Embryophyta</taxon>
        <taxon>Tracheophyta</taxon>
        <taxon>Spermatophyta</taxon>
        <taxon>Magnoliopsida</taxon>
        <taxon>eudicotyledons</taxon>
        <taxon>Gunneridae</taxon>
        <taxon>Pentapetalae</taxon>
        <taxon>asterids</taxon>
        <taxon>lamiids</taxon>
        <taxon>Lamiales</taxon>
        <taxon>Orobanchaceae</taxon>
        <taxon>Buchnereae</taxon>
        <taxon>Striga</taxon>
    </lineage>
</organism>
<evidence type="ECO:0000259" key="1">
    <source>
        <dbReference type="SMART" id="SM00256"/>
    </source>
</evidence>
<sequence length="346" mass="39461">MESSHNYLSEDLIIEILARLPVESLLCLRAVCKSWKSIISSPEFCSLHLSTNHPSKILLTTREPAQPIANGDHIPEERYLLLNDDEHHPADPSWLAPFDLPFQIADLNSLHILGSINGLICLSVTPSNLLDDDVELNIPILLWNPSIGRYVYLPDPTFSYAFISSIEFGYDATTDDYKIVVFRNTTAVPEFHIYSLNSNAWRRGNFEMQPVPNRRLLFGSTGAFAGGKMHRIVSNYINVDDEVELDDEMEEQSRLYSFDVAEEVFAEMALPPSEVEEELTEVMITVVRDSLLLVEPTFASQIIWVKMDAARSCDMYWKKLYIVDVTARFVIGNEVEYRRIRLNRPG</sequence>
<dbReference type="InterPro" id="IPR050796">
    <property type="entry name" value="SCF_F-box_component"/>
</dbReference>
<protein>
    <submittedName>
        <fullName evidence="2">F-box and associated interaction domains-containing protein</fullName>
    </submittedName>
</protein>
<dbReference type="CDD" id="cd22157">
    <property type="entry name" value="F-box_AtFBW1-like"/>
    <property type="match status" value="1"/>
</dbReference>
<dbReference type="InterPro" id="IPR036047">
    <property type="entry name" value="F-box-like_dom_sf"/>
</dbReference>
<dbReference type="PANTHER" id="PTHR31672:SF13">
    <property type="entry name" value="F-BOX PROTEIN CPR30-LIKE"/>
    <property type="match status" value="1"/>
</dbReference>
<dbReference type="Pfam" id="PF00646">
    <property type="entry name" value="F-box"/>
    <property type="match status" value="1"/>
</dbReference>
<comment type="caution">
    <text evidence="2">The sequence shown here is derived from an EMBL/GenBank/DDBJ whole genome shotgun (WGS) entry which is preliminary data.</text>
</comment>
<dbReference type="Pfam" id="PF07734">
    <property type="entry name" value="FBA_1"/>
    <property type="match status" value="1"/>
</dbReference>